<dbReference type="EC" id="3.5.1.4" evidence="3"/>
<dbReference type="GO" id="GO:0004040">
    <property type="term" value="F:amidase activity"/>
    <property type="evidence" value="ECO:0007669"/>
    <property type="project" value="UniProtKB-EC"/>
</dbReference>
<dbReference type="InterPro" id="IPR023631">
    <property type="entry name" value="Amidase_dom"/>
</dbReference>
<dbReference type="PANTHER" id="PTHR46072">
    <property type="entry name" value="AMIDASE-RELATED-RELATED"/>
    <property type="match status" value="1"/>
</dbReference>
<dbReference type="SUPFAM" id="SSF75304">
    <property type="entry name" value="Amidase signature (AS) enzymes"/>
    <property type="match status" value="1"/>
</dbReference>
<comment type="similarity">
    <text evidence="2">Belongs to the amidase family.</text>
</comment>
<feature type="binding site" evidence="6">
    <location>
        <position position="226"/>
    </location>
    <ligand>
        <name>substrate</name>
    </ligand>
</feature>
<dbReference type="EMBL" id="KZ678564">
    <property type="protein sequence ID" value="PSR79514.1"/>
    <property type="molecule type" value="Genomic_DNA"/>
</dbReference>
<evidence type="ECO:0000256" key="3">
    <source>
        <dbReference type="ARBA" id="ARBA00012922"/>
    </source>
</evidence>
<keyword evidence="9" id="KW-1185">Reference proteome</keyword>
<evidence type="ECO:0000256" key="1">
    <source>
        <dbReference type="ARBA" id="ARBA00001311"/>
    </source>
</evidence>
<evidence type="ECO:0000313" key="9">
    <source>
        <dbReference type="Proteomes" id="UP000241462"/>
    </source>
</evidence>
<feature type="active site" description="Acyl-ester intermediate" evidence="5">
    <location>
        <position position="250"/>
    </location>
</feature>
<keyword evidence="4 8" id="KW-0378">Hydrolase</keyword>
<feature type="domain" description="Amidase" evidence="7">
    <location>
        <begin position="95"/>
        <end position="591"/>
    </location>
</feature>
<sequence>MSMQNGTTWTWQSRAAEKRRQRDSLLPEPWRLSATAVQASLGVQQPAETKQNSLVDLDVVRRAGILTARELHITEDYTVAQLAEALQAGRLRALEVTVAYCKRAAIAQQLVSCLTEIFFTQAQARARELDALRQQGQLAGPLHGVPVSIKDSFQVRGVEATLGFVDNLGRGPSKENSCLVDVLLAQGAVLYCKTNIPQTLMTADSHNNVFGRVLNPLNTSWSAGGSSGGEGALVAFRGSPLGVGTDIAGSIRIPSLYCGLYGFKPTANRIPYGNQVSPSLPGLHTIQASAGPIGHDIESLVLFMRAVLAARPARIDGTALDVPWREAGSLFTASSAARPSRKLRFGVVPEDPFFPLHPPIRAAVRSAVHVLQRAGHTVVPLTAAEALVAQCYDVAVQMFALDRTAMDTLARSGRGGGDIGGGGGGGEPEPPVPCLATLRRAMREVAWDQVRSAGPGGGQGVQIPDTRKMQGADRLDKLAVLNVTRDEIRRRWARGVWEAKTLDAVIAPAYQNTALEHDEGGAGAYTSLMNFLDYPAINIPFGRATKADLDLADGLVVPSGSTAPVYRPETLEGVPLAIQLCTTTLRDEECLAIAKVVDACLNGHGSSTARPRM</sequence>
<feature type="active site" description="Charge relay system" evidence="5">
    <location>
        <position position="226"/>
    </location>
</feature>
<dbReference type="InterPro" id="IPR036928">
    <property type="entry name" value="AS_sf"/>
</dbReference>
<evidence type="ECO:0000313" key="8">
    <source>
        <dbReference type="EMBL" id="PSR79514.1"/>
    </source>
</evidence>
<dbReference type="InParanoid" id="A0A2T2ZYC5"/>
<feature type="binding site" evidence="6">
    <location>
        <begin position="247"/>
        <end position="250"/>
    </location>
    <ligand>
        <name>substrate</name>
    </ligand>
</feature>
<dbReference type="InterPro" id="IPR020556">
    <property type="entry name" value="Amidase_CS"/>
</dbReference>
<dbReference type="STRING" id="2025994.A0A2T2ZYC5"/>
<dbReference type="PIRSF" id="PIRSF001221">
    <property type="entry name" value="Amidase_fungi"/>
    <property type="match status" value="1"/>
</dbReference>
<evidence type="ECO:0000256" key="4">
    <source>
        <dbReference type="ARBA" id="ARBA00022801"/>
    </source>
</evidence>
<dbReference type="AlphaFoldDB" id="A0A2T2ZYC5"/>
<gene>
    <name evidence="8" type="ORF">BD289DRAFT_462922</name>
</gene>
<feature type="active site" description="Charge relay system" evidence="5">
    <location>
        <position position="150"/>
    </location>
</feature>
<dbReference type="PANTHER" id="PTHR46072:SF3">
    <property type="entry name" value="AMIDASE"/>
    <property type="match status" value="1"/>
</dbReference>
<accession>A0A2T2ZYC5</accession>
<dbReference type="OrthoDB" id="6428749at2759"/>
<dbReference type="PROSITE" id="PS00571">
    <property type="entry name" value="AMIDASES"/>
    <property type="match status" value="1"/>
</dbReference>
<dbReference type="Pfam" id="PF01425">
    <property type="entry name" value="Amidase"/>
    <property type="match status" value="1"/>
</dbReference>
<dbReference type="Proteomes" id="UP000241462">
    <property type="component" value="Unassembled WGS sequence"/>
</dbReference>
<comment type="catalytic activity">
    <reaction evidence="1">
        <text>a monocarboxylic acid amide + H2O = a monocarboxylate + NH4(+)</text>
        <dbReference type="Rhea" id="RHEA:12020"/>
        <dbReference type="ChEBI" id="CHEBI:15377"/>
        <dbReference type="ChEBI" id="CHEBI:28938"/>
        <dbReference type="ChEBI" id="CHEBI:35757"/>
        <dbReference type="ChEBI" id="CHEBI:83628"/>
        <dbReference type="EC" id="3.5.1.4"/>
    </reaction>
</comment>
<evidence type="ECO:0000256" key="6">
    <source>
        <dbReference type="PIRSR" id="PIRSR001221-2"/>
    </source>
</evidence>
<feature type="binding site" evidence="6">
    <location>
        <position position="200"/>
    </location>
    <ligand>
        <name>substrate</name>
    </ligand>
</feature>
<dbReference type="Gene3D" id="3.90.1300.10">
    <property type="entry name" value="Amidase signature (AS) domain"/>
    <property type="match status" value="1"/>
</dbReference>
<reference evidence="8 9" key="1">
    <citation type="journal article" date="2018" name="Mycol. Prog.">
        <title>Coniella lustricola, a new species from submerged detritus.</title>
        <authorList>
            <person name="Raudabaugh D.B."/>
            <person name="Iturriaga T."/>
            <person name="Carver A."/>
            <person name="Mondo S."/>
            <person name="Pangilinan J."/>
            <person name="Lipzen A."/>
            <person name="He G."/>
            <person name="Amirebrahimi M."/>
            <person name="Grigoriev I.V."/>
            <person name="Miller A.N."/>
        </authorList>
    </citation>
    <scope>NUCLEOTIDE SEQUENCE [LARGE SCALE GENOMIC DNA]</scope>
    <source>
        <strain evidence="8 9">B22-T-1</strain>
    </source>
</reference>
<protein>
    <recommendedName>
        <fullName evidence="3">amidase</fullName>
        <ecNumber evidence="3">3.5.1.4</ecNumber>
    </recommendedName>
</protein>
<evidence type="ECO:0000259" key="7">
    <source>
        <dbReference type="Pfam" id="PF01425"/>
    </source>
</evidence>
<proteinExistence type="inferred from homology"/>
<evidence type="ECO:0000256" key="2">
    <source>
        <dbReference type="ARBA" id="ARBA00009199"/>
    </source>
</evidence>
<name>A0A2T2ZYC5_9PEZI</name>
<organism evidence="8 9">
    <name type="scientific">Coniella lustricola</name>
    <dbReference type="NCBI Taxonomy" id="2025994"/>
    <lineage>
        <taxon>Eukaryota</taxon>
        <taxon>Fungi</taxon>
        <taxon>Dikarya</taxon>
        <taxon>Ascomycota</taxon>
        <taxon>Pezizomycotina</taxon>
        <taxon>Sordariomycetes</taxon>
        <taxon>Sordariomycetidae</taxon>
        <taxon>Diaporthales</taxon>
        <taxon>Schizoparmaceae</taxon>
        <taxon>Coniella</taxon>
    </lineage>
</organism>
<evidence type="ECO:0000256" key="5">
    <source>
        <dbReference type="PIRSR" id="PIRSR001221-1"/>
    </source>
</evidence>